<organism evidence="3 4">
    <name type="scientific">Bifidobacterium callitrichidarum</name>
    <dbReference type="NCBI Taxonomy" id="2052941"/>
    <lineage>
        <taxon>Bacteria</taxon>
        <taxon>Bacillati</taxon>
        <taxon>Actinomycetota</taxon>
        <taxon>Actinomycetes</taxon>
        <taxon>Bifidobacteriales</taxon>
        <taxon>Bifidobacteriaceae</taxon>
        <taxon>Bifidobacterium</taxon>
    </lineage>
</organism>
<dbReference type="RefSeq" id="WP_109057193.1">
    <property type="nucleotide sequence ID" value="NZ_QFFM01000013.1"/>
</dbReference>
<dbReference type="Gene3D" id="6.10.280.100">
    <property type="match status" value="1"/>
</dbReference>
<keyword evidence="2" id="KW-0812">Transmembrane</keyword>
<dbReference type="Proteomes" id="UP000245876">
    <property type="component" value="Unassembled WGS sequence"/>
</dbReference>
<proteinExistence type="predicted"/>
<evidence type="ECO:0000256" key="2">
    <source>
        <dbReference type="SAM" id="Phobius"/>
    </source>
</evidence>
<feature type="compositionally biased region" description="Pro residues" evidence="1">
    <location>
        <begin position="68"/>
        <end position="82"/>
    </location>
</feature>
<dbReference type="OrthoDB" id="5181884at2"/>
<protein>
    <recommendedName>
        <fullName evidence="5">Zinc-ribbon domain-containing protein</fullName>
    </recommendedName>
</protein>
<name>A0A2U2N8J9_9BIFI</name>
<feature type="region of interest" description="Disordered" evidence="1">
    <location>
        <begin position="40"/>
        <end position="83"/>
    </location>
</feature>
<comment type="caution">
    <text evidence="3">The sequence shown here is derived from an EMBL/GenBank/DDBJ whole genome shotgun (WGS) entry which is preliminary data.</text>
</comment>
<evidence type="ECO:0008006" key="5">
    <source>
        <dbReference type="Google" id="ProtNLM"/>
    </source>
</evidence>
<keyword evidence="2" id="KW-0472">Membrane</keyword>
<feature type="transmembrane region" description="Helical" evidence="2">
    <location>
        <begin position="103"/>
        <end position="125"/>
    </location>
</feature>
<keyword evidence="2" id="KW-1133">Transmembrane helix</keyword>
<gene>
    <name evidence="3" type="ORF">DF196_07275</name>
</gene>
<reference evidence="3 4" key="1">
    <citation type="journal article" date="2018" name="Int. J. Syst. Evol. Microbiol.">
        <title>Bifidobacterium callitrichidarum sp. nov. from the faeces of the emperor tamarin (Saguinus imperator).</title>
        <authorList>
            <person name="Modesto M."/>
            <person name="Michelini S."/>
            <person name="Sansosti M.C."/>
            <person name="De Filippo C."/>
            <person name="Cavalieri D."/>
            <person name="Qvirist L."/>
            <person name="Andlid T."/>
            <person name="Spiezio C."/>
            <person name="Sandri C."/>
            <person name="Pascarelli S."/>
            <person name="Sgorbati B."/>
            <person name="Mattarelli P."/>
        </authorList>
    </citation>
    <scope>NUCLEOTIDE SEQUENCE [LARGE SCALE GENOMIC DNA]</scope>
    <source>
        <strain evidence="3 4">TRI 5</strain>
    </source>
</reference>
<dbReference type="EMBL" id="QFFM01000013">
    <property type="protein sequence ID" value="PWG65314.1"/>
    <property type="molecule type" value="Genomic_DNA"/>
</dbReference>
<evidence type="ECO:0000313" key="3">
    <source>
        <dbReference type="EMBL" id="PWG65314.1"/>
    </source>
</evidence>
<accession>A0A2U2N8J9</accession>
<evidence type="ECO:0000313" key="4">
    <source>
        <dbReference type="Proteomes" id="UP000245876"/>
    </source>
</evidence>
<evidence type="ECO:0000256" key="1">
    <source>
        <dbReference type="SAM" id="MobiDB-lite"/>
    </source>
</evidence>
<dbReference type="AlphaFoldDB" id="A0A2U2N8J9"/>
<sequence>MADEDGGQAARCPHCGAEVTGRGRFCAKCGQALPPEALAGTNPSMQAGASVQADRPAVNGGESVPGPVHSPTPVPTVPPVPLPNVEDARNAKYANSKGPNRKMVVIATIVTVVIVLAAIGGFVAYRMAHDHAVASCQESVLQLKDKQAKLSKIIGEAQQTADAAGADSSASSTLSDALGKAKEKADASVMSCSADPKTAQGSAETLIREIGEVEKTLTGADTDQQKQTLSEAKDKLKSAIDTATSTLNSSDGKVDDQAVRDTLSKALESANTTLNSGKTAKEFSQAATTLDTARSAVEAAVTKWNSEDGSRCSAYAADLYAGDMGGHPILLADCTVQTVAGPTPDTTIYTIEAAYVPGTFHKNADGSASWSGRDPSGNTGTWTYYPTGSMAPVPSDMASYWSERFNWTADPVLIGPNDEVYSGHQFS</sequence>
<keyword evidence="4" id="KW-1185">Reference proteome</keyword>